<name>M5FV91_DACPD</name>
<protein>
    <submittedName>
        <fullName evidence="3">PLP-dependent transferase</fullName>
    </submittedName>
</protein>
<dbReference type="Pfam" id="PF00155">
    <property type="entry name" value="Aminotran_1_2"/>
    <property type="match status" value="1"/>
</dbReference>
<dbReference type="OMA" id="PYYGTFV"/>
<evidence type="ECO:0000256" key="1">
    <source>
        <dbReference type="ARBA" id="ARBA00022898"/>
    </source>
</evidence>
<keyword evidence="3" id="KW-0808">Transferase</keyword>
<dbReference type="GO" id="GO:0006520">
    <property type="term" value="P:amino acid metabolic process"/>
    <property type="evidence" value="ECO:0007669"/>
    <property type="project" value="TreeGrafter"/>
</dbReference>
<dbReference type="PANTHER" id="PTHR43795:SF39">
    <property type="entry name" value="AMINOTRANSFERASE CLASS I_CLASSII DOMAIN-CONTAINING PROTEIN"/>
    <property type="match status" value="1"/>
</dbReference>
<dbReference type="PRINTS" id="PR00753">
    <property type="entry name" value="ACCSYNTHASE"/>
</dbReference>
<dbReference type="Gene3D" id="3.90.1150.10">
    <property type="entry name" value="Aspartate Aminotransferase, domain 1"/>
    <property type="match status" value="1"/>
</dbReference>
<dbReference type="EMBL" id="JH795869">
    <property type="protein sequence ID" value="EJT99534.1"/>
    <property type="molecule type" value="Genomic_DNA"/>
</dbReference>
<evidence type="ECO:0000313" key="3">
    <source>
        <dbReference type="EMBL" id="EJT99534.1"/>
    </source>
</evidence>
<keyword evidence="4" id="KW-1185">Reference proteome</keyword>
<organism evidence="3 4">
    <name type="scientific">Dacryopinax primogenitus (strain DJM 731)</name>
    <name type="common">Brown rot fungus</name>
    <dbReference type="NCBI Taxonomy" id="1858805"/>
    <lineage>
        <taxon>Eukaryota</taxon>
        <taxon>Fungi</taxon>
        <taxon>Dikarya</taxon>
        <taxon>Basidiomycota</taxon>
        <taxon>Agaricomycotina</taxon>
        <taxon>Dacrymycetes</taxon>
        <taxon>Dacrymycetales</taxon>
        <taxon>Dacrymycetaceae</taxon>
        <taxon>Dacryopinax</taxon>
    </lineage>
</organism>
<dbReference type="AlphaFoldDB" id="M5FV91"/>
<dbReference type="RefSeq" id="XP_040626432.1">
    <property type="nucleotide sequence ID" value="XM_040775897.1"/>
</dbReference>
<dbReference type="HOGENOM" id="CLU_017584_1_2_1"/>
<dbReference type="InterPro" id="IPR050478">
    <property type="entry name" value="Ethylene_sulfur-biosynth"/>
</dbReference>
<dbReference type="Proteomes" id="UP000030653">
    <property type="component" value="Unassembled WGS sequence"/>
</dbReference>
<dbReference type="STRING" id="1858805.M5FV91"/>
<dbReference type="CDD" id="cd00609">
    <property type="entry name" value="AAT_like"/>
    <property type="match status" value="1"/>
</dbReference>
<dbReference type="GO" id="GO:0030170">
    <property type="term" value="F:pyridoxal phosphate binding"/>
    <property type="evidence" value="ECO:0007669"/>
    <property type="project" value="InterPro"/>
</dbReference>
<gene>
    <name evidence="3" type="ORF">DACRYDRAFT_69245</name>
</gene>
<dbReference type="InterPro" id="IPR015421">
    <property type="entry name" value="PyrdxlP-dep_Trfase_major"/>
</dbReference>
<dbReference type="InterPro" id="IPR015422">
    <property type="entry name" value="PyrdxlP-dep_Trfase_small"/>
</dbReference>
<dbReference type="Gene3D" id="3.40.640.10">
    <property type="entry name" value="Type I PLP-dependent aspartate aminotransferase-like (Major domain)"/>
    <property type="match status" value="1"/>
</dbReference>
<evidence type="ECO:0000313" key="4">
    <source>
        <dbReference type="Proteomes" id="UP000030653"/>
    </source>
</evidence>
<evidence type="ECO:0000259" key="2">
    <source>
        <dbReference type="Pfam" id="PF00155"/>
    </source>
</evidence>
<proteinExistence type="predicted"/>
<keyword evidence="1" id="KW-0663">Pyridoxal phosphate</keyword>
<dbReference type="InterPro" id="IPR004839">
    <property type="entry name" value="Aminotransferase_I/II_large"/>
</dbReference>
<reference evidence="3 4" key="1">
    <citation type="journal article" date="2012" name="Science">
        <title>The Paleozoic origin of enzymatic lignin decomposition reconstructed from 31 fungal genomes.</title>
        <authorList>
            <person name="Floudas D."/>
            <person name="Binder M."/>
            <person name="Riley R."/>
            <person name="Barry K."/>
            <person name="Blanchette R.A."/>
            <person name="Henrissat B."/>
            <person name="Martinez A.T."/>
            <person name="Otillar R."/>
            <person name="Spatafora J.W."/>
            <person name="Yadav J.S."/>
            <person name="Aerts A."/>
            <person name="Benoit I."/>
            <person name="Boyd A."/>
            <person name="Carlson A."/>
            <person name="Copeland A."/>
            <person name="Coutinho P.M."/>
            <person name="de Vries R.P."/>
            <person name="Ferreira P."/>
            <person name="Findley K."/>
            <person name="Foster B."/>
            <person name="Gaskell J."/>
            <person name="Glotzer D."/>
            <person name="Gorecki P."/>
            <person name="Heitman J."/>
            <person name="Hesse C."/>
            <person name="Hori C."/>
            <person name="Igarashi K."/>
            <person name="Jurgens J.A."/>
            <person name="Kallen N."/>
            <person name="Kersten P."/>
            <person name="Kohler A."/>
            <person name="Kuees U."/>
            <person name="Kumar T.K.A."/>
            <person name="Kuo A."/>
            <person name="LaButti K."/>
            <person name="Larrondo L.F."/>
            <person name="Lindquist E."/>
            <person name="Ling A."/>
            <person name="Lombard V."/>
            <person name="Lucas S."/>
            <person name="Lundell T."/>
            <person name="Martin R."/>
            <person name="McLaughlin D.J."/>
            <person name="Morgenstern I."/>
            <person name="Morin E."/>
            <person name="Murat C."/>
            <person name="Nagy L.G."/>
            <person name="Nolan M."/>
            <person name="Ohm R.A."/>
            <person name="Patyshakuliyeva A."/>
            <person name="Rokas A."/>
            <person name="Ruiz-Duenas F.J."/>
            <person name="Sabat G."/>
            <person name="Salamov A."/>
            <person name="Samejima M."/>
            <person name="Schmutz J."/>
            <person name="Slot J.C."/>
            <person name="St John F."/>
            <person name="Stenlid J."/>
            <person name="Sun H."/>
            <person name="Sun S."/>
            <person name="Syed K."/>
            <person name="Tsang A."/>
            <person name="Wiebenga A."/>
            <person name="Young D."/>
            <person name="Pisabarro A."/>
            <person name="Eastwood D.C."/>
            <person name="Martin F."/>
            <person name="Cullen D."/>
            <person name="Grigoriev I.V."/>
            <person name="Hibbett D.S."/>
        </authorList>
    </citation>
    <scope>NUCLEOTIDE SEQUENCE [LARGE SCALE GENOMIC DNA]</scope>
    <source>
        <strain evidence="3 4">DJM-731 SS1</strain>
    </source>
</reference>
<dbReference type="OrthoDB" id="7042322at2759"/>
<accession>M5FV91</accession>
<dbReference type="GO" id="GO:0008483">
    <property type="term" value="F:transaminase activity"/>
    <property type="evidence" value="ECO:0007669"/>
    <property type="project" value="TreeGrafter"/>
</dbReference>
<dbReference type="InterPro" id="IPR015424">
    <property type="entry name" value="PyrdxlP-dep_Trfase"/>
</dbReference>
<dbReference type="GeneID" id="63690959"/>
<dbReference type="PANTHER" id="PTHR43795">
    <property type="entry name" value="BIFUNCTIONAL ASPARTATE AMINOTRANSFERASE AND GLUTAMATE/ASPARTATE-PREPHENATE AMINOTRANSFERASE-RELATED"/>
    <property type="match status" value="1"/>
</dbReference>
<sequence>MTVIKVSNGQSSAPNLSHRGRAALSHAGQLIQLAQSLFQDGYSSSNPGGYCNLGVAENSLQHQELLDYYNSKFRLEDVDFTYGNDLSGSMRLSAALARLFNGYFHPVSPILPDHLLAGAGCSALVDMLVFHIGDPGQGVLIPVPYYTGFNGDFMGRSSIMPVPVPVDQADPFGEGTLKVFEATLRKAEEGGIKICAVMLCHPHNPLGQCYPRETVLAYARFCEAHNLHLISDEIYALSVFPTNDVPEPTPFVSVLSIDWAREGVDPARIHVIYGMSKDFNANGLRGGVLCSQHNSELLVAVRTTSMFMKMSSATVMLWSAILEDPVYLPAFIKENQRRLREAYEYVTRWFQFHQIPYLPSNAGHFAMANFRQFFPNEDEHGHALTPVVEDNGVARDAHMFRRILGAKVFVGSAMAFSHPTPGWVRLTFAVRRDYLVVGLERLERVFGLPRWPGLDEPVRGREKEQVTQLG</sequence>
<feature type="domain" description="Aminotransferase class I/classII large" evidence="2">
    <location>
        <begin position="85"/>
        <end position="435"/>
    </location>
</feature>
<dbReference type="SUPFAM" id="SSF53383">
    <property type="entry name" value="PLP-dependent transferases"/>
    <property type="match status" value="1"/>
</dbReference>